<comment type="caution">
    <text evidence="2">The sequence shown here is derived from an EMBL/GenBank/DDBJ whole genome shotgun (WGS) entry which is preliminary data.</text>
</comment>
<dbReference type="Proteomes" id="UP001316803">
    <property type="component" value="Unassembled WGS sequence"/>
</dbReference>
<protein>
    <submittedName>
        <fullName evidence="2">Uncharacterized protein</fullName>
    </submittedName>
</protein>
<dbReference type="EMBL" id="JAKLMC020000005">
    <property type="protein sequence ID" value="KAK5956134.1"/>
    <property type="molecule type" value="Genomic_DNA"/>
</dbReference>
<evidence type="ECO:0000313" key="3">
    <source>
        <dbReference type="Proteomes" id="UP001316803"/>
    </source>
</evidence>
<name>A0AAN8I7M2_9EURO</name>
<reference evidence="2 3" key="1">
    <citation type="submission" date="2022-12" db="EMBL/GenBank/DDBJ databases">
        <title>Genomic features and morphological characterization of a novel Knufia sp. strain isolated from spacecraft assembly facility.</title>
        <authorList>
            <person name="Teixeira M."/>
            <person name="Chander A.M."/>
            <person name="Stajich J.E."/>
            <person name="Venkateswaran K."/>
        </authorList>
    </citation>
    <scope>NUCLEOTIDE SEQUENCE [LARGE SCALE GENOMIC DNA]</scope>
    <source>
        <strain evidence="2 3">FJI-L2-BK-P2</strain>
    </source>
</reference>
<feature type="chain" id="PRO_5043035482" evidence="1">
    <location>
        <begin position="19"/>
        <end position="212"/>
    </location>
</feature>
<gene>
    <name evidence="2" type="ORF">OHC33_002707</name>
</gene>
<keyword evidence="3" id="KW-1185">Reference proteome</keyword>
<keyword evidence="1" id="KW-0732">Signal</keyword>
<evidence type="ECO:0000313" key="2">
    <source>
        <dbReference type="EMBL" id="KAK5956134.1"/>
    </source>
</evidence>
<evidence type="ECO:0000256" key="1">
    <source>
        <dbReference type="SAM" id="SignalP"/>
    </source>
</evidence>
<organism evidence="2 3">
    <name type="scientific">Knufia fluminis</name>
    <dbReference type="NCBI Taxonomy" id="191047"/>
    <lineage>
        <taxon>Eukaryota</taxon>
        <taxon>Fungi</taxon>
        <taxon>Dikarya</taxon>
        <taxon>Ascomycota</taxon>
        <taxon>Pezizomycotina</taxon>
        <taxon>Eurotiomycetes</taxon>
        <taxon>Chaetothyriomycetidae</taxon>
        <taxon>Chaetothyriales</taxon>
        <taxon>Trichomeriaceae</taxon>
        <taxon>Knufia</taxon>
    </lineage>
</organism>
<dbReference type="AlphaFoldDB" id="A0AAN8I7M2"/>
<feature type="signal peptide" evidence="1">
    <location>
        <begin position="1"/>
        <end position="18"/>
    </location>
</feature>
<accession>A0AAN8I7M2</accession>
<sequence length="212" mass="22405">MHLQRMSLMALLAAFVSTSPLRPSPKAYHFARDISLQEVDADMTGPAPGWALTSAGLAKRGKLITCQPDDDDGQTGLTKKGDKNWVPVDQWLASGSEFCSDRSGLINQIPQSQSQTFSGYAVTLTNQKSPADVGDPGHIAFFVINKSAGSSAGMPISDCYNALQHIAAWDTSPLGKSACWGSKNNDTRGGTWETDNGWVIGGAISSGSPAES</sequence>
<proteinExistence type="predicted"/>